<feature type="compositionally biased region" description="Low complexity" evidence="6">
    <location>
        <begin position="1099"/>
        <end position="1115"/>
    </location>
</feature>
<feature type="region of interest" description="Disordered" evidence="6">
    <location>
        <begin position="113"/>
        <end position="133"/>
    </location>
</feature>
<feature type="region of interest" description="Disordered" evidence="6">
    <location>
        <begin position="175"/>
        <end position="404"/>
    </location>
</feature>
<evidence type="ECO:0000256" key="3">
    <source>
        <dbReference type="ARBA" id="ARBA00022763"/>
    </source>
</evidence>
<feature type="compositionally biased region" description="Polar residues" evidence="6">
    <location>
        <begin position="1389"/>
        <end position="1409"/>
    </location>
</feature>
<keyword evidence="9" id="KW-1185">Reference proteome</keyword>
<evidence type="ECO:0000313" key="8">
    <source>
        <dbReference type="EMBL" id="GFR48773.1"/>
    </source>
</evidence>
<feature type="compositionally biased region" description="Low complexity" evidence="6">
    <location>
        <begin position="826"/>
        <end position="844"/>
    </location>
</feature>
<keyword evidence="5" id="KW-0539">Nucleus</keyword>
<keyword evidence="4" id="KW-0234">DNA repair</keyword>
<dbReference type="GO" id="GO:0004842">
    <property type="term" value="F:ubiquitin-protein transferase activity"/>
    <property type="evidence" value="ECO:0007669"/>
    <property type="project" value="TreeGrafter"/>
</dbReference>
<feature type="region of interest" description="Disordered" evidence="6">
    <location>
        <begin position="1609"/>
        <end position="1639"/>
    </location>
</feature>
<feature type="compositionally biased region" description="Low complexity" evidence="6">
    <location>
        <begin position="1206"/>
        <end position="1223"/>
    </location>
</feature>
<feature type="compositionally biased region" description="Low complexity" evidence="6">
    <location>
        <begin position="1576"/>
        <end position="1595"/>
    </location>
</feature>
<evidence type="ECO:0000313" key="9">
    <source>
        <dbReference type="Proteomes" id="UP001054857"/>
    </source>
</evidence>
<keyword evidence="2" id="KW-0677">Repeat</keyword>
<feature type="domain" description="BRCT" evidence="7">
    <location>
        <begin position="1665"/>
        <end position="1725"/>
    </location>
</feature>
<feature type="compositionally biased region" description="Low complexity" evidence="6">
    <location>
        <begin position="1744"/>
        <end position="1755"/>
    </location>
</feature>
<evidence type="ECO:0000256" key="1">
    <source>
        <dbReference type="ARBA" id="ARBA00004123"/>
    </source>
</evidence>
<protein>
    <recommendedName>
        <fullName evidence="7">BRCT domain-containing protein</fullName>
    </recommendedName>
</protein>
<feature type="compositionally biased region" description="Polar residues" evidence="6">
    <location>
        <begin position="386"/>
        <end position="402"/>
    </location>
</feature>
<feature type="compositionally biased region" description="Low complexity" evidence="6">
    <location>
        <begin position="584"/>
        <end position="604"/>
    </location>
</feature>
<feature type="compositionally biased region" description="Gly residues" evidence="6">
    <location>
        <begin position="1622"/>
        <end position="1633"/>
    </location>
</feature>
<keyword evidence="3" id="KW-0227">DNA damage</keyword>
<feature type="compositionally biased region" description="Low complexity" evidence="6">
    <location>
        <begin position="908"/>
        <end position="922"/>
    </location>
</feature>
<feature type="region of interest" description="Disordered" evidence="6">
    <location>
        <begin position="1744"/>
        <end position="1765"/>
    </location>
</feature>
<feature type="compositionally biased region" description="Low complexity" evidence="6">
    <location>
        <begin position="445"/>
        <end position="463"/>
    </location>
</feature>
<dbReference type="SUPFAM" id="SSF52113">
    <property type="entry name" value="BRCT domain"/>
    <property type="match status" value="2"/>
</dbReference>
<reference evidence="8 9" key="1">
    <citation type="journal article" date="2021" name="Sci. Rep.">
        <title>Genome sequencing of the multicellular alga Astrephomene provides insights into convergent evolution of germ-soma differentiation.</title>
        <authorList>
            <person name="Yamashita S."/>
            <person name="Yamamoto K."/>
            <person name="Matsuzaki R."/>
            <person name="Suzuki S."/>
            <person name="Yamaguchi H."/>
            <person name="Hirooka S."/>
            <person name="Minakuchi Y."/>
            <person name="Miyagishima S."/>
            <person name="Kawachi M."/>
            <person name="Toyoda A."/>
            <person name="Nozaki H."/>
        </authorList>
    </citation>
    <scope>NUCLEOTIDE SEQUENCE [LARGE SCALE GENOMIC DNA]</scope>
    <source>
        <strain evidence="8 9">NIES-4017</strain>
    </source>
</reference>
<accession>A0AAD3DY64</accession>
<evidence type="ECO:0000256" key="2">
    <source>
        <dbReference type="ARBA" id="ARBA00022737"/>
    </source>
</evidence>
<dbReference type="InterPro" id="IPR001357">
    <property type="entry name" value="BRCT_dom"/>
</dbReference>
<feature type="compositionally biased region" description="Low complexity" evidence="6">
    <location>
        <begin position="1533"/>
        <end position="1546"/>
    </location>
</feature>
<feature type="region of interest" description="Disordered" evidence="6">
    <location>
        <begin position="879"/>
        <end position="1013"/>
    </location>
</feature>
<comment type="caution">
    <text evidence="8">The sequence shown here is derived from an EMBL/GenBank/DDBJ whole genome shotgun (WGS) entry which is preliminary data.</text>
</comment>
<feature type="region of interest" description="Disordered" evidence="6">
    <location>
        <begin position="1070"/>
        <end position="1330"/>
    </location>
</feature>
<dbReference type="GO" id="GO:0000724">
    <property type="term" value="P:double-strand break repair via homologous recombination"/>
    <property type="evidence" value="ECO:0007669"/>
    <property type="project" value="TreeGrafter"/>
</dbReference>
<proteinExistence type="predicted"/>
<feature type="region of interest" description="Disordered" evidence="6">
    <location>
        <begin position="1432"/>
        <end position="1595"/>
    </location>
</feature>
<feature type="compositionally biased region" description="Low complexity" evidence="6">
    <location>
        <begin position="256"/>
        <end position="296"/>
    </location>
</feature>
<feature type="compositionally biased region" description="Low complexity" evidence="6">
    <location>
        <begin position="1264"/>
        <end position="1293"/>
    </location>
</feature>
<dbReference type="PROSITE" id="PS50172">
    <property type="entry name" value="BRCT"/>
    <property type="match status" value="3"/>
</dbReference>
<dbReference type="PANTHER" id="PTHR13763:SF0">
    <property type="entry name" value="BREAST CANCER TYPE 1 SUSCEPTIBILITY PROTEIN"/>
    <property type="match status" value="1"/>
</dbReference>
<feature type="region of interest" description="Disordered" evidence="6">
    <location>
        <begin position="526"/>
        <end position="604"/>
    </location>
</feature>
<sequence length="1876" mass="189430">MADTLHILERCCVHVYQRVDGDARAVHAVCEKVKELGGKAAPRLSKEVTHVIFQRKLNSSYQERLLEDELLREIYKKAQKNVFVVSPLWLQHSQDAGKQAKEARYLERRPPEPLFITASPDKSGNKRKRKSFTVRPRETLELADINDAMFSSSQQIRELTGAGCSGVGKPVTQLVAGEEEEEEEDEEPQPKRQETAVGVAVGRVAQKDAAGSSRLGGPAAKQPLAAKGGLRQMPLNFAVIPKKPLPPSLMPPPQQPVRGAPPAAPGATAPAAAANAGAAAAGPGPVTAEAGAAAGPSRSLFAGRKPPQIARLPEVQQPAPNYPKQEDGRGEAAVQPADAPDPGPATRRRSVLAEPPPASARKRQPPPPSPAPQAGQQPQGQVPSSDEATGQAGSTPQPTGQATRYPALSCLAVSVGGAKSSGAGRPLQGEAEANQGNASNERGGDAATGAAAAPARPPSATRGGRSRQASPLHNAPAQAVPTPGSTDPAAGPRSQAAAAAGAGNNKPGGGALSAAVADAVALAAAMTRTSGRRGSRSCMGTPVLGKGKTLTTPTGTPQGLTPVALVVPRLKSQGSANPSRSGTATPEAGAGAGGPSAAAPAEALAAAMKECGAAEGAPLERAGSLGEASPTARRRKRDSSQGSAVVGTSGSQLPDPPAEQALPVAVMPVSVRRSTRARAGLPPTPPPAPSLSPLPPLPPAAPASARAPQPGQGALELGSALGSAAEWDGGSTTPVLLGAKKTAARASTAGVGRDGEEEQPEEQATPCLRGMQQDGMEAADGGKETQGRCAGNATGRKTQRKGRKATPLQLSPVEVAHGGLAGNGGAQSLDAAAAAGHAADSDAGACERTTVTGALPAGQTPGSVLRRSTRIAACSPLVLAPSGTCPTPGPGAGAKQKDVVAEAGGGQAPQEEQQQQPDPGQVWEGFKPPLPPVHRMCPLQSQPPAPPPASRSRKRQCHEGAGSVETVDLTTEDEKEEEEAAKGPTPLGRRNRRRGREGANADRAGPQHPEVFVLPSPALCTRSRSRAAATPPPLQAADVPAVIRPALPVPDPQAAPAAVTEVPQTLALALSPLQVPARNPSPSSHARRRRGEQHSEARQQQQLQPSEPQTEQPSSIALTATQQAHAGVTPITASKYMTRSQRKCLPVEVEEGPSCPKVEDAAMALTAPSPLQRPGSVTRSRRRALDTELSAAAHGDATSSKEPGTAAAAAQPPAPAAAAAAPARMASALQTVAEEGGPETGDDACGGGAAEQAPPRTRRTPSVAKGAATVAAAAAGATPAAGRTTRRTGGASAQKPPASEQLPAVAESSAACAAGQVAQEPVAAAATTTAVKEATAGTVEAAQAMAPPAVAAATALAPPRQVPRPQQPNRLRLQKRAAALPPRAASSELGASQGLSVGQPAASAQTTSAMGIKRCSSKADAPAASLFSNLKRKATQDAQAAAPSTVSASLLASRSEPSARQPIAASAGEVVQASAEAQEPLAPAGGANTEQERKHGEAGAQAKPFSSTTGGAAAAVPASKPSDAAKPKPGQRPPAAAAASGGPAKAAAKRTESAGGKASRAQGVKARSPAMPMSETALGASAGPATTAATSTATRVEATRTVDEAAAAGAATSSAAAPARGGALGSRGGGTKGQHGSKGAKHLMHTCLDNTAKSAMQNAVRQLEGARLCSADHKGPITHLVLGSAAKRTVKVLLAIANGALFVTPAWVTESLKAGRWLPEDEFPAQGNFAETARAVRALLPAWQQQQRQQQRQQQGAEGSTAAAAPLTPSGRVVAKPLAGRQVCVLGTPFVFAKMSEAATRKADLERLLVALGGELVPARSATLFVALGDATQTAERRSHAGNAAAQVVEEEWLYRLAETHVWQDPPVSAQAAPPQ</sequence>
<dbReference type="GO" id="GO:0005634">
    <property type="term" value="C:nucleus"/>
    <property type="evidence" value="ECO:0007669"/>
    <property type="project" value="UniProtKB-SubCell"/>
</dbReference>
<organism evidence="8 9">
    <name type="scientific">Astrephomene gubernaculifera</name>
    <dbReference type="NCBI Taxonomy" id="47775"/>
    <lineage>
        <taxon>Eukaryota</taxon>
        <taxon>Viridiplantae</taxon>
        <taxon>Chlorophyta</taxon>
        <taxon>core chlorophytes</taxon>
        <taxon>Chlorophyceae</taxon>
        <taxon>CS clade</taxon>
        <taxon>Chlamydomonadales</taxon>
        <taxon>Astrephomenaceae</taxon>
        <taxon>Astrephomene</taxon>
    </lineage>
</organism>
<dbReference type="Gene3D" id="3.40.50.10190">
    <property type="entry name" value="BRCT domain"/>
    <property type="match status" value="2"/>
</dbReference>
<feature type="region of interest" description="Disordered" evidence="6">
    <location>
        <begin position="617"/>
        <end position="844"/>
    </location>
</feature>
<feature type="compositionally biased region" description="Low complexity" evidence="6">
    <location>
        <begin position="372"/>
        <end position="385"/>
    </location>
</feature>
<feature type="compositionally biased region" description="Polar residues" evidence="6">
    <location>
        <begin position="572"/>
        <end position="583"/>
    </location>
</feature>
<dbReference type="EMBL" id="BMAR01000026">
    <property type="protein sequence ID" value="GFR48773.1"/>
    <property type="molecule type" value="Genomic_DNA"/>
</dbReference>
<evidence type="ECO:0000256" key="5">
    <source>
        <dbReference type="ARBA" id="ARBA00023242"/>
    </source>
</evidence>
<gene>
    <name evidence="8" type="ORF">Agub_g10594</name>
</gene>
<feature type="compositionally biased region" description="Acidic residues" evidence="6">
    <location>
        <begin position="177"/>
        <end position="187"/>
    </location>
</feature>
<dbReference type="SMART" id="SM00292">
    <property type="entry name" value="BRCT"/>
    <property type="match status" value="3"/>
</dbReference>
<feature type="domain" description="BRCT" evidence="7">
    <location>
        <begin position="33"/>
        <end position="107"/>
    </location>
</feature>
<feature type="compositionally biased region" description="Low complexity" evidence="6">
    <location>
        <begin position="702"/>
        <end position="726"/>
    </location>
</feature>
<feature type="compositionally biased region" description="Low complexity" evidence="6">
    <location>
        <begin position="1304"/>
        <end position="1330"/>
    </location>
</feature>
<evidence type="ECO:0000259" key="7">
    <source>
        <dbReference type="PROSITE" id="PS50172"/>
    </source>
</evidence>
<comment type="subcellular location">
    <subcellularLocation>
        <location evidence="1">Nucleus</location>
    </subcellularLocation>
</comment>
<feature type="compositionally biased region" description="Polar residues" evidence="6">
    <location>
        <begin position="640"/>
        <end position="652"/>
    </location>
</feature>
<feature type="compositionally biased region" description="Polar residues" evidence="6">
    <location>
        <begin position="1436"/>
        <end position="1458"/>
    </location>
</feature>
<feature type="compositionally biased region" description="Low complexity" evidence="6">
    <location>
        <begin position="488"/>
        <end position="505"/>
    </location>
</feature>
<feature type="compositionally biased region" description="Low complexity" evidence="6">
    <location>
        <begin position="536"/>
        <end position="562"/>
    </location>
</feature>
<feature type="compositionally biased region" description="Pro residues" evidence="6">
    <location>
        <begin position="243"/>
        <end position="255"/>
    </location>
</feature>
<dbReference type="GO" id="GO:0045944">
    <property type="term" value="P:positive regulation of transcription by RNA polymerase II"/>
    <property type="evidence" value="ECO:0007669"/>
    <property type="project" value="TreeGrafter"/>
</dbReference>
<feature type="compositionally biased region" description="Pro residues" evidence="6">
    <location>
        <begin position="682"/>
        <end position="701"/>
    </location>
</feature>
<evidence type="ECO:0000256" key="4">
    <source>
        <dbReference type="ARBA" id="ARBA00023204"/>
    </source>
</evidence>
<dbReference type="Proteomes" id="UP001054857">
    <property type="component" value="Unassembled WGS sequence"/>
</dbReference>
<feature type="compositionally biased region" description="Low complexity" evidence="6">
    <location>
        <begin position="1367"/>
        <end position="1385"/>
    </location>
</feature>
<feature type="compositionally biased region" description="Low complexity" evidence="6">
    <location>
        <begin position="1609"/>
        <end position="1621"/>
    </location>
</feature>
<evidence type="ECO:0000256" key="6">
    <source>
        <dbReference type="SAM" id="MobiDB-lite"/>
    </source>
</evidence>
<feature type="region of interest" description="Disordered" evidence="6">
    <location>
        <begin position="1355"/>
        <end position="1418"/>
    </location>
</feature>
<name>A0AAD3DY64_9CHLO</name>
<feature type="compositionally biased region" description="Acidic residues" evidence="6">
    <location>
        <begin position="970"/>
        <end position="979"/>
    </location>
</feature>
<dbReference type="InterPro" id="IPR036420">
    <property type="entry name" value="BRCT_dom_sf"/>
</dbReference>
<feature type="domain" description="BRCT" evidence="7">
    <location>
        <begin position="1773"/>
        <end position="1856"/>
    </location>
</feature>
<feature type="region of interest" description="Disordered" evidence="6">
    <location>
        <begin position="416"/>
        <end position="512"/>
    </location>
</feature>
<dbReference type="InterPro" id="IPR031099">
    <property type="entry name" value="BRCA1-associated"/>
</dbReference>
<dbReference type="PANTHER" id="PTHR13763">
    <property type="entry name" value="BREAST CANCER TYPE 1 SUSCEPTIBILITY PROTEIN BRCA1"/>
    <property type="match status" value="1"/>
</dbReference>
<dbReference type="CDD" id="cd17736">
    <property type="entry name" value="BRCT_microcephalin_rpt2"/>
    <property type="match status" value="1"/>
</dbReference>